<dbReference type="PRINTS" id="PR00996">
    <property type="entry name" value="CHERMTFRASE"/>
</dbReference>
<dbReference type="InterPro" id="IPR035909">
    <property type="entry name" value="CheB_C"/>
</dbReference>
<organism evidence="10 11">
    <name type="scientific">Mesoterricola silvestris</name>
    <dbReference type="NCBI Taxonomy" id="2927979"/>
    <lineage>
        <taxon>Bacteria</taxon>
        <taxon>Pseudomonadati</taxon>
        <taxon>Acidobacteriota</taxon>
        <taxon>Holophagae</taxon>
        <taxon>Holophagales</taxon>
        <taxon>Holophagaceae</taxon>
        <taxon>Mesoterricola</taxon>
    </lineage>
</organism>
<gene>
    <name evidence="10" type="ORF">METEAL_10340</name>
</gene>
<dbReference type="SMART" id="SM00138">
    <property type="entry name" value="MeTrc"/>
    <property type="match status" value="1"/>
</dbReference>
<keyword evidence="11" id="KW-1185">Reference proteome</keyword>
<dbReference type="InterPro" id="IPR029063">
    <property type="entry name" value="SAM-dependent_MTases_sf"/>
</dbReference>
<dbReference type="Pfam" id="PF01339">
    <property type="entry name" value="CheB_methylest"/>
    <property type="match status" value="1"/>
</dbReference>
<dbReference type="InterPro" id="IPR000014">
    <property type="entry name" value="PAS"/>
</dbReference>
<evidence type="ECO:0000256" key="5">
    <source>
        <dbReference type="ARBA" id="ARBA00022691"/>
    </source>
</evidence>
<evidence type="ECO:0000256" key="7">
    <source>
        <dbReference type="SAM" id="Coils"/>
    </source>
</evidence>
<keyword evidence="6" id="KW-0145">Chemotaxis</keyword>
<dbReference type="Pfam" id="PF13596">
    <property type="entry name" value="PAS_10"/>
    <property type="match status" value="1"/>
</dbReference>
<keyword evidence="5" id="KW-0949">S-adenosyl-L-methionine</keyword>
<dbReference type="Pfam" id="PF01739">
    <property type="entry name" value="CheR"/>
    <property type="match status" value="1"/>
</dbReference>
<proteinExistence type="predicted"/>
<dbReference type="Gene3D" id="3.40.50.150">
    <property type="entry name" value="Vaccinia Virus protein VP39"/>
    <property type="match status" value="1"/>
</dbReference>
<keyword evidence="6" id="KW-0378">Hydrolase</keyword>
<dbReference type="SUPFAM" id="SSF47757">
    <property type="entry name" value="Chemotaxis receptor methyltransferase CheR, N-terminal domain"/>
    <property type="match status" value="1"/>
</dbReference>
<dbReference type="GO" id="GO:0000156">
    <property type="term" value="F:phosphorelay response regulator activity"/>
    <property type="evidence" value="ECO:0007669"/>
    <property type="project" value="InterPro"/>
</dbReference>
<dbReference type="InterPro" id="IPR022642">
    <property type="entry name" value="CheR_C"/>
</dbReference>
<dbReference type="GO" id="GO:0006935">
    <property type="term" value="P:chemotaxis"/>
    <property type="evidence" value="ECO:0007669"/>
    <property type="project" value="UniProtKB-UniRule"/>
</dbReference>
<dbReference type="InterPro" id="IPR000780">
    <property type="entry name" value="CheR_MeTrfase"/>
</dbReference>
<dbReference type="CDD" id="cd16434">
    <property type="entry name" value="CheB-CheR_fusion"/>
    <property type="match status" value="1"/>
</dbReference>
<dbReference type="GO" id="GO:0032259">
    <property type="term" value="P:methylation"/>
    <property type="evidence" value="ECO:0007669"/>
    <property type="project" value="UniProtKB-KW"/>
</dbReference>
<dbReference type="RefSeq" id="WP_316414762.1">
    <property type="nucleotide sequence ID" value="NZ_AP027080.1"/>
</dbReference>
<feature type="active site" evidence="6">
    <location>
        <position position="184"/>
    </location>
</feature>
<dbReference type="PROSITE" id="PS50122">
    <property type="entry name" value="CHEB"/>
    <property type="match status" value="1"/>
</dbReference>
<feature type="coiled-coil region" evidence="7">
    <location>
        <begin position="717"/>
        <end position="790"/>
    </location>
</feature>
<evidence type="ECO:0000256" key="4">
    <source>
        <dbReference type="ARBA" id="ARBA00022679"/>
    </source>
</evidence>
<keyword evidence="3" id="KW-0489">Methyltransferase</keyword>
<dbReference type="PANTHER" id="PTHR24422">
    <property type="entry name" value="CHEMOTAXIS PROTEIN METHYLTRANSFERASE"/>
    <property type="match status" value="1"/>
</dbReference>
<feature type="active site" evidence="6">
    <location>
        <position position="64"/>
    </location>
</feature>
<dbReference type="InterPro" id="IPR022641">
    <property type="entry name" value="CheR_N"/>
</dbReference>
<dbReference type="InterPro" id="IPR050903">
    <property type="entry name" value="Bact_Chemotaxis_MeTrfase"/>
</dbReference>
<evidence type="ECO:0000256" key="6">
    <source>
        <dbReference type="PROSITE-ProRule" id="PRU00050"/>
    </source>
</evidence>
<feature type="domain" description="CheB-type methylesterase" evidence="8">
    <location>
        <begin position="52"/>
        <end position="242"/>
    </location>
</feature>
<dbReference type="AlphaFoldDB" id="A0AA48GLV2"/>
<dbReference type="CDD" id="cd02440">
    <property type="entry name" value="AdoMet_MTases"/>
    <property type="match status" value="1"/>
</dbReference>
<evidence type="ECO:0000313" key="10">
    <source>
        <dbReference type="EMBL" id="BDU71860.1"/>
    </source>
</evidence>
<dbReference type="EMBL" id="AP027080">
    <property type="protein sequence ID" value="BDU71860.1"/>
    <property type="molecule type" value="Genomic_DNA"/>
</dbReference>
<evidence type="ECO:0000259" key="9">
    <source>
        <dbReference type="PROSITE" id="PS50123"/>
    </source>
</evidence>
<dbReference type="GO" id="GO:0008984">
    <property type="term" value="F:protein-glutamate methylesterase activity"/>
    <property type="evidence" value="ECO:0007669"/>
    <property type="project" value="InterPro"/>
</dbReference>
<dbReference type="InterPro" id="IPR000673">
    <property type="entry name" value="Sig_transdc_resp-reg_Me-estase"/>
</dbReference>
<evidence type="ECO:0000256" key="1">
    <source>
        <dbReference type="ARBA" id="ARBA00001541"/>
    </source>
</evidence>
<dbReference type="Gene3D" id="3.30.450.20">
    <property type="entry name" value="PAS domain"/>
    <property type="match status" value="1"/>
</dbReference>
<dbReference type="InterPro" id="IPR035965">
    <property type="entry name" value="PAS-like_dom_sf"/>
</dbReference>
<evidence type="ECO:0000256" key="2">
    <source>
        <dbReference type="ARBA" id="ARBA00012534"/>
    </source>
</evidence>
<evidence type="ECO:0000259" key="8">
    <source>
        <dbReference type="PROSITE" id="PS50122"/>
    </source>
</evidence>
<dbReference type="SUPFAM" id="SSF55785">
    <property type="entry name" value="PYP-like sensor domain (PAS domain)"/>
    <property type="match status" value="1"/>
</dbReference>
<name>A0AA48GLV2_9BACT</name>
<dbReference type="CDD" id="cd00130">
    <property type="entry name" value="PAS"/>
    <property type="match status" value="1"/>
</dbReference>
<reference evidence="11" key="1">
    <citation type="journal article" date="2023" name="Int. J. Syst. Evol. Microbiol.">
        <title>Mesoterricola silvestris gen. nov., sp. nov., Mesoterricola sediminis sp. nov., Geothrix oryzae sp. nov., Geothrix edaphica sp. nov., Geothrix rubra sp. nov., and Geothrix limicola sp. nov., six novel members of Acidobacteriota isolated from soils.</title>
        <authorList>
            <person name="Itoh H."/>
            <person name="Sugisawa Y."/>
            <person name="Mise K."/>
            <person name="Xu Z."/>
            <person name="Kuniyasu M."/>
            <person name="Ushijima N."/>
            <person name="Kawano K."/>
            <person name="Kobayashi E."/>
            <person name="Shiratori Y."/>
            <person name="Masuda Y."/>
            <person name="Senoo K."/>
        </authorList>
    </citation>
    <scope>NUCLEOTIDE SEQUENCE [LARGE SCALE GENOMIC DNA]</scope>
    <source>
        <strain evidence="11">W79</strain>
    </source>
</reference>
<protein>
    <recommendedName>
        <fullName evidence="2">protein-glutamate O-methyltransferase</fullName>
        <ecNumber evidence="2">2.1.1.80</ecNumber>
    </recommendedName>
</protein>
<dbReference type="GO" id="GO:0005737">
    <property type="term" value="C:cytoplasm"/>
    <property type="evidence" value="ECO:0007669"/>
    <property type="project" value="InterPro"/>
</dbReference>
<dbReference type="KEGG" id="msil:METEAL_10340"/>
<dbReference type="EC" id="2.1.1.80" evidence="2"/>
<dbReference type="SUPFAM" id="SSF53335">
    <property type="entry name" value="S-adenosyl-L-methionine-dependent methyltransferases"/>
    <property type="match status" value="1"/>
</dbReference>
<dbReference type="SUPFAM" id="SSF52738">
    <property type="entry name" value="Methylesterase CheB, C-terminal domain"/>
    <property type="match status" value="1"/>
</dbReference>
<feature type="active site" evidence="6">
    <location>
        <position position="92"/>
    </location>
</feature>
<feature type="domain" description="CheR-type methyltransferase" evidence="9">
    <location>
        <begin position="261"/>
        <end position="501"/>
    </location>
</feature>
<keyword evidence="4" id="KW-0808">Transferase</keyword>
<dbReference type="Gene3D" id="3.40.50.180">
    <property type="entry name" value="Methylesterase CheB, C-terminal domain"/>
    <property type="match status" value="1"/>
</dbReference>
<keyword evidence="7" id="KW-0175">Coiled coil</keyword>
<dbReference type="GO" id="GO:0008983">
    <property type="term" value="F:protein-glutamate O-methyltransferase activity"/>
    <property type="evidence" value="ECO:0007669"/>
    <property type="project" value="UniProtKB-EC"/>
</dbReference>
<dbReference type="InterPro" id="IPR036804">
    <property type="entry name" value="CheR_N_sf"/>
</dbReference>
<dbReference type="PROSITE" id="PS50123">
    <property type="entry name" value="CHER"/>
    <property type="match status" value="1"/>
</dbReference>
<comment type="catalytic activity">
    <reaction evidence="1">
        <text>L-glutamyl-[protein] + S-adenosyl-L-methionine = [protein]-L-glutamate 5-O-methyl ester + S-adenosyl-L-homocysteine</text>
        <dbReference type="Rhea" id="RHEA:24452"/>
        <dbReference type="Rhea" id="RHEA-COMP:10208"/>
        <dbReference type="Rhea" id="RHEA-COMP:10311"/>
        <dbReference type="ChEBI" id="CHEBI:29973"/>
        <dbReference type="ChEBI" id="CHEBI:57856"/>
        <dbReference type="ChEBI" id="CHEBI:59789"/>
        <dbReference type="ChEBI" id="CHEBI:82795"/>
        <dbReference type="EC" id="2.1.1.80"/>
    </reaction>
</comment>
<dbReference type="Gene3D" id="1.10.155.10">
    <property type="entry name" value="Chemotaxis receptor methyltransferase CheR, N-terminal domain"/>
    <property type="match status" value="1"/>
</dbReference>
<evidence type="ECO:0000256" key="3">
    <source>
        <dbReference type="ARBA" id="ARBA00022603"/>
    </source>
</evidence>
<evidence type="ECO:0000313" key="11">
    <source>
        <dbReference type="Proteomes" id="UP001238179"/>
    </source>
</evidence>
<dbReference type="Proteomes" id="UP001238179">
    <property type="component" value="Chromosome"/>
</dbReference>
<accession>A0AA48GLV2</accession>
<dbReference type="PANTHER" id="PTHR24422:SF27">
    <property type="entry name" value="PROTEIN-GLUTAMATE O-METHYLTRANSFERASE"/>
    <property type="match status" value="1"/>
</dbReference>
<sequence>MHKAPRSTRTPKRIPPDVVDAVVRGGEAGLTDEELHDVLQVGSPGAPKERPPKLDFPLVALGASAGGLGAFEAFFSGLPDGQAGMAFVLVQHLAPDHASILASLLARYTELSVHEAVDGIRVQPDCVYVIPPGRDMALHDGALRLFLPAQPRGIRTTIDFFFRTLAEELGERAICIILSGTGSDGTQGVRMVKGEGGMVMVQAPDTTEFDGMPRSALSTGLVDYVLPPDQMMGALRHYVDHAFGDRRSRAATPSAVQALPQVVAVLRHRTTHDFSQYKESTVLRRLERRMVLHRLEKVEAYLDFLKTDPQEVDALFHDLLIGVTAFFRDREAFLELRRTVIPALLDGREPGGLVRVWVCGCSTGEEAYSLAILLRHHLEEHRLNLRVQVFATDIDRMAIDTARKGVYATCHVPDIPEEFLARFFTRDLENGTLLVNPSVRDMLVFSEQDVIKDPPLSRMDLITCRNVMIYMNVSLQRKIIPLFHYALNAGGILFLGSSETLGENGPMFQTVHRKHKLFRRREGILRVPELPPMNRPAREMGLRGRGEDRAGPLRLGDPRLGYRSMLEQALVNHYLQSALLTDDRGDILHVLGRCGAYLEPAQGDAAFNVLAMARPGLKSAMLSAFQEASRNKGQVGRRSVPFRPEGAPPMRVGITVRALPPSPILLTSPDHFLVVLEEEHRWEAHRDREAPPDPPQAPVEALVAALEDELRTKDAYIQTTLEEMATSNEELNSANEELQSINEEMSSANEELETSKEELQSVNEELGTVNAELQNKVAELSQAYSDINSLLSGTGVGILVVDRQLRIVRFTPALAQLINLVPGDVGRPLKHLSTNLVGPFQLDEEIRRVLATGASADFEVQARKGAWYLLHLRPSPPLDPAQDGVVVTCVDISCRRQVETDLGDWENQLTALNEAGFGVFRIDHQSGRTFLSAHLRAMLGLAAGREFTAEELSALLHPEGARLLPADRDETWSTSYAAGADRRVVTTLGRVIFEQTPEARIPVRESGICTTTLDGVVLTRQDGPPAPQGEEPSP</sequence>
<dbReference type="Pfam" id="PF03705">
    <property type="entry name" value="CheR_N"/>
    <property type="match status" value="1"/>
</dbReference>